<evidence type="ECO:0000256" key="7">
    <source>
        <dbReference type="ARBA" id="ARBA00022989"/>
    </source>
</evidence>
<evidence type="ECO:0000256" key="1">
    <source>
        <dbReference type="ARBA" id="ARBA00001962"/>
    </source>
</evidence>
<protein>
    <recommendedName>
        <fullName evidence="14">cholesterol 7-desaturase</fullName>
        <ecNumber evidence="14">1.14.19.21</ecNumber>
    </recommendedName>
</protein>
<dbReference type="Pfam" id="PF19298">
    <property type="entry name" value="KshA_C"/>
    <property type="match status" value="1"/>
</dbReference>
<evidence type="ECO:0000313" key="18">
    <source>
        <dbReference type="EMBL" id="MEJ5975859.1"/>
    </source>
</evidence>
<evidence type="ECO:0000256" key="15">
    <source>
        <dbReference type="ARBA" id="ARBA00047853"/>
    </source>
</evidence>
<evidence type="ECO:0000256" key="6">
    <source>
        <dbReference type="ARBA" id="ARBA00022723"/>
    </source>
</evidence>
<evidence type="ECO:0000256" key="9">
    <source>
        <dbReference type="ARBA" id="ARBA00023004"/>
    </source>
</evidence>
<accession>A0ABU8RSW2</accession>
<dbReference type="SUPFAM" id="SSF55961">
    <property type="entry name" value="Bet v1-like"/>
    <property type="match status" value="1"/>
</dbReference>
<evidence type="ECO:0000256" key="2">
    <source>
        <dbReference type="ARBA" id="ARBA00004370"/>
    </source>
</evidence>
<keyword evidence="9" id="KW-0408">Iron</keyword>
<dbReference type="Gene3D" id="2.102.10.10">
    <property type="entry name" value="Rieske [2Fe-2S] iron-sulphur domain"/>
    <property type="match status" value="1"/>
</dbReference>
<dbReference type="SUPFAM" id="SSF50022">
    <property type="entry name" value="ISP domain"/>
    <property type="match status" value="1"/>
</dbReference>
<comment type="subcellular location">
    <subcellularLocation>
        <location evidence="2">Membrane</location>
    </subcellularLocation>
</comment>
<evidence type="ECO:0000256" key="14">
    <source>
        <dbReference type="ARBA" id="ARBA00026095"/>
    </source>
</evidence>
<comment type="cofactor">
    <cofactor evidence="1">
        <name>Fe cation</name>
        <dbReference type="ChEBI" id="CHEBI:24875"/>
    </cofactor>
</comment>
<dbReference type="EMBL" id="JBBHJZ010000001">
    <property type="protein sequence ID" value="MEJ5975859.1"/>
    <property type="molecule type" value="Genomic_DNA"/>
</dbReference>
<dbReference type="PROSITE" id="PS51296">
    <property type="entry name" value="RIESKE"/>
    <property type="match status" value="1"/>
</dbReference>
<evidence type="ECO:0000259" key="17">
    <source>
        <dbReference type="PROSITE" id="PS51296"/>
    </source>
</evidence>
<keyword evidence="19" id="KW-1185">Reference proteome</keyword>
<comment type="caution">
    <text evidence="18">The sequence shown here is derived from an EMBL/GenBank/DDBJ whole genome shotgun (WGS) entry which is preliminary data.</text>
</comment>
<keyword evidence="7" id="KW-1133">Transmembrane helix</keyword>
<comment type="pathway">
    <text evidence="3">Hormone biosynthesis.</text>
</comment>
<keyword evidence="8" id="KW-0560">Oxidoreductase</keyword>
<evidence type="ECO:0000256" key="13">
    <source>
        <dbReference type="ARBA" id="ARBA00025729"/>
    </source>
</evidence>
<evidence type="ECO:0000256" key="3">
    <source>
        <dbReference type="ARBA" id="ARBA00004972"/>
    </source>
</evidence>
<keyword evidence="10" id="KW-0411">Iron-sulfur</keyword>
<dbReference type="Proteomes" id="UP001361239">
    <property type="component" value="Unassembled WGS sequence"/>
</dbReference>
<keyword evidence="4" id="KW-0812">Transmembrane</keyword>
<evidence type="ECO:0000256" key="10">
    <source>
        <dbReference type="ARBA" id="ARBA00023014"/>
    </source>
</evidence>
<evidence type="ECO:0000256" key="5">
    <source>
        <dbReference type="ARBA" id="ARBA00022714"/>
    </source>
</evidence>
<keyword evidence="11" id="KW-0472">Membrane</keyword>
<dbReference type="Gene3D" id="3.90.380.10">
    <property type="entry name" value="Naphthalene 1,2-dioxygenase Alpha Subunit, Chain A, domain 1"/>
    <property type="match status" value="1"/>
</dbReference>
<comment type="catalytic activity">
    <reaction evidence="16">
        <text>cholesterol + NADPH + O2 + H(+) = 7-dehydrocholesterol + NADP(+) + 2 H2O</text>
        <dbReference type="Rhea" id="RHEA:45024"/>
        <dbReference type="ChEBI" id="CHEBI:15377"/>
        <dbReference type="ChEBI" id="CHEBI:15378"/>
        <dbReference type="ChEBI" id="CHEBI:15379"/>
        <dbReference type="ChEBI" id="CHEBI:16113"/>
        <dbReference type="ChEBI" id="CHEBI:17759"/>
        <dbReference type="ChEBI" id="CHEBI:57783"/>
        <dbReference type="ChEBI" id="CHEBI:58349"/>
        <dbReference type="EC" id="1.14.19.21"/>
    </reaction>
    <physiologicalReaction direction="left-to-right" evidence="16">
        <dbReference type="Rhea" id="RHEA:45025"/>
    </physiologicalReaction>
</comment>
<evidence type="ECO:0000256" key="11">
    <source>
        <dbReference type="ARBA" id="ARBA00023136"/>
    </source>
</evidence>
<gene>
    <name evidence="18" type="ORF">WG901_04385</name>
</gene>
<keyword evidence="5" id="KW-0001">2Fe-2S</keyword>
<evidence type="ECO:0000256" key="8">
    <source>
        <dbReference type="ARBA" id="ARBA00023002"/>
    </source>
</evidence>
<evidence type="ECO:0000256" key="4">
    <source>
        <dbReference type="ARBA" id="ARBA00022692"/>
    </source>
</evidence>
<name>A0ABU8RSW2_9SPHN</name>
<keyword evidence="6" id="KW-0479">Metal-binding</keyword>
<evidence type="ECO:0000256" key="12">
    <source>
        <dbReference type="ARBA" id="ARBA00025712"/>
    </source>
</evidence>
<dbReference type="Pfam" id="PF00355">
    <property type="entry name" value="Rieske"/>
    <property type="match status" value="1"/>
</dbReference>
<evidence type="ECO:0000313" key="19">
    <source>
        <dbReference type="Proteomes" id="UP001361239"/>
    </source>
</evidence>
<comment type="similarity">
    <text evidence="13">Belongs to the cholesterol 7-desaturase family.</text>
</comment>
<dbReference type="InterPro" id="IPR050584">
    <property type="entry name" value="Cholesterol_7-desaturase"/>
</dbReference>
<comment type="catalytic activity">
    <reaction evidence="15">
        <text>cholesterol + NADH + O2 + H(+) = 7-dehydrocholesterol + NAD(+) + 2 H2O</text>
        <dbReference type="Rhea" id="RHEA:51644"/>
        <dbReference type="ChEBI" id="CHEBI:15377"/>
        <dbReference type="ChEBI" id="CHEBI:15378"/>
        <dbReference type="ChEBI" id="CHEBI:15379"/>
        <dbReference type="ChEBI" id="CHEBI:16113"/>
        <dbReference type="ChEBI" id="CHEBI:17759"/>
        <dbReference type="ChEBI" id="CHEBI:57540"/>
        <dbReference type="ChEBI" id="CHEBI:57945"/>
        <dbReference type="EC" id="1.14.19.21"/>
    </reaction>
    <physiologicalReaction direction="left-to-right" evidence="15">
        <dbReference type="Rhea" id="RHEA:51645"/>
    </physiologicalReaction>
</comment>
<comment type="pathway">
    <text evidence="12">Steroid hormone biosynthesis; dafachronic acid biosynthesis.</text>
</comment>
<evidence type="ECO:0000256" key="16">
    <source>
        <dbReference type="ARBA" id="ARBA00049548"/>
    </source>
</evidence>
<organism evidence="18 19">
    <name type="scientific">Novosphingobium anseongense</name>
    <dbReference type="NCBI Taxonomy" id="3133436"/>
    <lineage>
        <taxon>Bacteria</taxon>
        <taxon>Pseudomonadati</taxon>
        <taxon>Pseudomonadota</taxon>
        <taxon>Alphaproteobacteria</taxon>
        <taxon>Sphingomonadales</taxon>
        <taxon>Sphingomonadaceae</taxon>
        <taxon>Novosphingobium</taxon>
    </lineage>
</organism>
<dbReference type="RefSeq" id="WP_339585788.1">
    <property type="nucleotide sequence ID" value="NZ_JBBHJZ010000001.1"/>
</dbReference>
<dbReference type="InterPro" id="IPR017941">
    <property type="entry name" value="Rieske_2Fe-2S"/>
</dbReference>
<feature type="domain" description="Rieske" evidence="17">
    <location>
        <begin position="22"/>
        <end position="127"/>
    </location>
</feature>
<dbReference type="InterPro" id="IPR045605">
    <property type="entry name" value="KshA-like_C"/>
</dbReference>
<dbReference type="PANTHER" id="PTHR21266">
    <property type="entry name" value="IRON-SULFUR DOMAIN CONTAINING PROTEIN"/>
    <property type="match status" value="1"/>
</dbReference>
<sequence length="331" mass="37179">MDAATSPLDRGFHKLPIPFGWFAVATSGEIAPGEIRTLRYFGTEFVLWRGHDGKANVVDPFCPHLGAHLGVASEVVGNDLRCGFHHWSFDGKGRVTDIPYTDTIPPQAKRGCLPTWPVSESDGVIYVWYHPKKVAPKWDVVRLPECPDGDWVLHSTYDWVIDIHVQEITENGQDHAHFNAVHGVPFAPKGEFKIEGWTRRNTVVAEMNTPRGPMTGKIDTTAVGPGQSMVEYIDVCHVVQAQQVTPIDAEHTHLRWQMFTPPNISEGKARVTAARIRDLVKQVTQDIPIWNAKRFQEQPMLVKGDGPLLAYRRQYARFYQFDDPAPESVAA</sequence>
<proteinExistence type="inferred from homology"/>
<dbReference type="PANTHER" id="PTHR21266:SF32">
    <property type="entry name" value="CHOLESTEROL 7-DESATURASE NVD"/>
    <property type="match status" value="1"/>
</dbReference>
<reference evidence="18 19" key="1">
    <citation type="submission" date="2024-03" db="EMBL/GenBank/DDBJ databases">
        <authorList>
            <person name="Jo J.-H."/>
        </authorList>
    </citation>
    <scope>NUCLEOTIDE SEQUENCE [LARGE SCALE GENOMIC DNA]</scope>
    <source>
        <strain evidence="18 19">PS1R-30</strain>
    </source>
</reference>
<dbReference type="EC" id="1.14.19.21" evidence="14"/>
<dbReference type="InterPro" id="IPR036922">
    <property type="entry name" value="Rieske_2Fe-2S_sf"/>
</dbReference>
<dbReference type="CDD" id="cd03469">
    <property type="entry name" value="Rieske_RO_Alpha_N"/>
    <property type="match status" value="1"/>
</dbReference>